<keyword evidence="2 5" id="KW-0689">Ribosomal protein</keyword>
<reference evidence="6" key="1">
    <citation type="submission" date="2016-09" db="EMBL/GenBank/DDBJ databases">
        <title>The plastid genome of some eustigmatophyte algae harbours a bacteria-derived six-gene cluster for biosynthesis of a novel secondary metabolite.</title>
        <authorList>
            <person name="Yurchenko T."/>
            <person name="Sevcikova T."/>
            <person name="Strnad H."/>
            <person name="Butenko A."/>
            <person name="Elias M."/>
        </authorList>
    </citation>
    <scope>NUCLEOTIDE SEQUENCE</scope>
</reference>
<geneLocation type="chloroplast" evidence="6"/>
<evidence type="ECO:0000256" key="3">
    <source>
        <dbReference type="ARBA" id="ARBA00023274"/>
    </source>
</evidence>
<keyword evidence="6" id="KW-0150">Chloroplast</keyword>
<comment type="similarity">
    <text evidence="1 5">Belongs to the bacterial ribosomal protein bL35 family.</text>
</comment>
<proteinExistence type="inferred from homology"/>
<dbReference type="NCBIfam" id="TIGR00001">
    <property type="entry name" value="rpmI_bact"/>
    <property type="match status" value="1"/>
</dbReference>
<dbReference type="InterPro" id="IPR018265">
    <property type="entry name" value="Ribosomal_bL35_CS"/>
</dbReference>
<dbReference type="GO" id="GO:0006412">
    <property type="term" value="P:translation"/>
    <property type="evidence" value="ECO:0007669"/>
    <property type="project" value="UniProtKB-UniRule"/>
</dbReference>
<dbReference type="HAMAP" id="MF_00514">
    <property type="entry name" value="Ribosomal_bL35"/>
    <property type="match status" value="1"/>
</dbReference>
<dbReference type="InterPro" id="IPR037229">
    <property type="entry name" value="Ribosomal_bL35_sf"/>
</dbReference>
<evidence type="ECO:0000313" key="6">
    <source>
        <dbReference type="EMBL" id="AOW70933.1"/>
    </source>
</evidence>
<protein>
    <recommendedName>
        <fullName evidence="4 5">Large ribosomal subunit protein bL35c</fullName>
    </recommendedName>
</protein>
<comment type="subcellular location">
    <subcellularLocation>
        <location evidence="5">Plastid</location>
        <location evidence="5">Chloroplast</location>
    </subcellularLocation>
</comment>
<dbReference type="Pfam" id="PF01632">
    <property type="entry name" value="Ribosomal_L35p"/>
    <property type="match status" value="1"/>
</dbReference>
<name>A0A1D8RDW7_9STRA</name>
<dbReference type="GO" id="GO:0003735">
    <property type="term" value="F:structural constituent of ribosome"/>
    <property type="evidence" value="ECO:0007669"/>
    <property type="project" value="InterPro"/>
</dbReference>
<evidence type="ECO:0000256" key="4">
    <source>
        <dbReference type="ARBA" id="ARBA00072523"/>
    </source>
</evidence>
<dbReference type="EMBL" id="KX839261">
    <property type="protein sequence ID" value="AOW70933.1"/>
    <property type="molecule type" value="Genomic_DNA"/>
</dbReference>
<evidence type="ECO:0000256" key="2">
    <source>
        <dbReference type="ARBA" id="ARBA00022980"/>
    </source>
</evidence>
<sequence>MYKIKTRRSAIKRYKKTVNNNFLRKRAYKSHLLEKKSSSRKRRLSGKKTVSNTEKSIVKKFFNN</sequence>
<evidence type="ECO:0000256" key="1">
    <source>
        <dbReference type="ARBA" id="ARBA00006598"/>
    </source>
</evidence>
<evidence type="ECO:0000256" key="5">
    <source>
        <dbReference type="HAMAP-Rule" id="MF_00514"/>
    </source>
</evidence>
<dbReference type="GO" id="GO:0015934">
    <property type="term" value="C:large ribosomal subunit"/>
    <property type="evidence" value="ECO:0007669"/>
    <property type="project" value="TreeGrafter"/>
</dbReference>
<dbReference type="AlphaFoldDB" id="A0A1D8RDW7"/>
<accession>A0A1D8RDW7</accession>
<dbReference type="InterPro" id="IPR001706">
    <property type="entry name" value="Ribosomal_bL35"/>
</dbReference>
<keyword evidence="3 5" id="KW-0687">Ribonucleoprotein</keyword>
<dbReference type="PROSITE" id="PS00936">
    <property type="entry name" value="RIBOSOMAL_L35"/>
    <property type="match status" value="1"/>
</dbReference>
<dbReference type="InterPro" id="IPR021137">
    <property type="entry name" value="Ribosomal_bL35-like"/>
</dbReference>
<keyword evidence="6" id="KW-0934">Plastid</keyword>
<dbReference type="GO" id="GO:0009507">
    <property type="term" value="C:chloroplast"/>
    <property type="evidence" value="ECO:0007669"/>
    <property type="project" value="UniProtKB-SubCell"/>
</dbReference>
<gene>
    <name evidence="5 6" type="primary">rpl35</name>
</gene>
<dbReference type="PANTHER" id="PTHR33343:SF1">
    <property type="entry name" value="LARGE RIBOSOMAL SUBUNIT PROTEIN BL35M"/>
    <property type="match status" value="1"/>
</dbReference>
<dbReference type="Gene3D" id="4.10.410.60">
    <property type="match status" value="1"/>
</dbReference>
<dbReference type="PANTHER" id="PTHR33343">
    <property type="entry name" value="54S RIBOSOMAL PROTEIN BL35M"/>
    <property type="match status" value="1"/>
</dbReference>
<dbReference type="PRINTS" id="PR00064">
    <property type="entry name" value="RIBOSOMALL35"/>
</dbReference>
<dbReference type="SUPFAM" id="SSF143034">
    <property type="entry name" value="L35p-like"/>
    <property type="match status" value="1"/>
</dbReference>
<dbReference type="FunFam" id="4.10.410.60:FF:000001">
    <property type="entry name" value="50S ribosomal protein L35"/>
    <property type="match status" value="1"/>
</dbReference>
<organism evidence="6">
    <name type="scientific">Vischeria sp. CAUP Q 202</name>
    <dbReference type="NCBI Taxonomy" id="1805947"/>
    <lineage>
        <taxon>Eukaryota</taxon>
        <taxon>Sar</taxon>
        <taxon>Stramenopiles</taxon>
        <taxon>Ochrophyta</taxon>
        <taxon>Eustigmatophyceae</taxon>
        <taxon>Eustigmatales</taxon>
        <taxon>Chlorobotryaceae</taxon>
        <taxon>Vischeria</taxon>
    </lineage>
</organism>